<evidence type="ECO:0000256" key="1">
    <source>
        <dbReference type="SAM" id="MobiDB-lite"/>
    </source>
</evidence>
<feature type="region of interest" description="Disordered" evidence="1">
    <location>
        <begin position="1"/>
        <end position="78"/>
    </location>
</feature>
<gene>
    <name evidence="2" type="ORF">CEURO_LOCUS9788</name>
</gene>
<feature type="compositionally biased region" description="Low complexity" evidence="1">
    <location>
        <begin position="34"/>
        <end position="44"/>
    </location>
</feature>
<dbReference type="AlphaFoldDB" id="A0A9P0Z4F9"/>
<sequence length="198" mass="21581">MAAVEVLYPQDPLQNRPNRRHTSFVNAHMKPKRNPSSNPNPNSNRGTGKSDRRKRGPQKNGSTDSGNSGGLNLSNSPPVKKAAMSNLIMGQVKILKRGEILTDTASLVVESKKSEIETFADRPEKGFVLSTLSRLGPEPERMLKEIKIGDFYAGSSVTSPPPPSSLPLPSFFTNKNIPGQSNGDATSDLRRLLRLNMC</sequence>
<name>A0A9P0Z4F9_CUSEU</name>
<evidence type="ECO:0000313" key="3">
    <source>
        <dbReference type="Proteomes" id="UP001152484"/>
    </source>
</evidence>
<dbReference type="PANTHER" id="PTHR33670">
    <property type="entry name" value="SPLICING FACTOR, PROLINE- AND GLUTAMINE-RICH-LIKE"/>
    <property type="match status" value="1"/>
</dbReference>
<dbReference type="EMBL" id="CAMAPE010000019">
    <property type="protein sequence ID" value="CAH9086799.1"/>
    <property type="molecule type" value="Genomic_DNA"/>
</dbReference>
<dbReference type="Proteomes" id="UP001152484">
    <property type="component" value="Unassembled WGS sequence"/>
</dbReference>
<evidence type="ECO:0000313" key="2">
    <source>
        <dbReference type="EMBL" id="CAH9086799.1"/>
    </source>
</evidence>
<accession>A0A9P0Z4F9</accession>
<comment type="caution">
    <text evidence="2">The sequence shown here is derived from an EMBL/GenBank/DDBJ whole genome shotgun (WGS) entry which is preliminary data.</text>
</comment>
<organism evidence="2 3">
    <name type="scientific">Cuscuta europaea</name>
    <name type="common">European dodder</name>
    <dbReference type="NCBI Taxonomy" id="41803"/>
    <lineage>
        <taxon>Eukaryota</taxon>
        <taxon>Viridiplantae</taxon>
        <taxon>Streptophyta</taxon>
        <taxon>Embryophyta</taxon>
        <taxon>Tracheophyta</taxon>
        <taxon>Spermatophyta</taxon>
        <taxon>Magnoliopsida</taxon>
        <taxon>eudicotyledons</taxon>
        <taxon>Gunneridae</taxon>
        <taxon>Pentapetalae</taxon>
        <taxon>asterids</taxon>
        <taxon>lamiids</taxon>
        <taxon>Solanales</taxon>
        <taxon>Convolvulaceae</taxon>
        <taxon>Cuscuteae</taxon>
        <taxon>Cuscuta</taxon>
        <taxon>Cuscuta subgen. Cuscuta</taxon>
    </lineage>
</organism>
<reference evidence="2" key="1">
    <citation type="submission" date="2022-07" db="EMBL/GenBank/DDBJ databases">
        <authorList>
            <person name="Macas J."/>
            <person name="Novak P."/>
            <person name="Neumann P."/>
        </authorList>
    </citation>
    <scope>NUCLEOTIDE SEQUENCE</scope>
</reference>
<protein>
    <submittedName>
        <fullName evidence="2">Uncharacterized protein</fullName>
    </submittedName>
</protein>
<dbReference type="PANTHER" id="PTHR33670:SF17">
    <property type="entry name" value="ANTHER-SPECIFIC PROLINE-RICH PROTEIN APG"/>
    <property type="match status" value="1"/>
</dbReference>
<proteinExistence type="predicted"/>
<dbReference type="OrthoDB" id="1935097at2759"/>
<feature type="compositionally biased region" description="Low complexity" evidence="1">
    <location>
        <begin position="60"/>
        <end position="76"/>
    </location>
</feature>
<keyword evidence="3" id="KW-1185">Reference proteome</keyword>